<dbReference type="PROSITE" id="PS50928">
    <property type="entry name" value="ABC_TM1"/>
    <property type="match status" value="1"/>
</dbReference>
<dbReference type="InterPro" id="IPR035906">
    <property type="entry name" value="MetI-like_sf"/>
</dbReference>
<evidence type="ECO:0000256" key="3">
    <source>
        <dbReference type="ARBA" id="ARBA00022475"/>
    </source>
</evidence>
<dbReference type="GO" id="GO:0005886">
    <property type="term" value="C:plasma membrane"/>
    <property type="evidence" value="ECO:0007669"/>
    <property type="project" value="UniProtKB-SubCell"/>
</dbReference>
<name>A0A174HNL8_9FIRM</name>
<feature type="transmembrane region" description="Helical" evidence="7">
    <location>
        <begin position="288"/>
        <end position="307"/>
    </location>
</feature>
<dbReference type="InterPro" id="IPR000515">
    <property type="entry name" value="MetI-like"/>
</dbReference>
<sequence>MAVSNAAGLQKTSAGKKTGKRKQSLGSIWRNNWQLYVLIAPAVVYFIVFNYLPLYGIQIAFKDYKAVDGIAGSAWVGLKHFENFFNAYYFKRLLSNTLLLNIYYLLWSFPVPLILAIFLNQIKSPGRKRFIQTSIYVPYFISTVVLAGMLYIFLSPTSGIFNIVREAMGLKAIDYMSESSAFRAIYIISGIWQSAGWGTILYIASLSGVDQELYEASEIDGASIWQKIRYIDLPSLIPVAVMVFILDCGKLLNSNTNKALVMQTAGNIPTSDIIGVYVYNVGLGSGQFSYTAAIGLFVNIINFILIISVNKISKKMTDVGLF</sequence>
<feature type="transmembrane region" description="Helical" evidence="7">
    <location>
        <begin position="33"/>
        <end position="52"/>
    </location>
</feature>
<organism evidence="9 10">
    <name type="scientific">Hungatella hathewayi</name>
    <dbReference type="NCBI Taxonomy" id="154046"/>
    <lineage>
        <taxon>Bacteria</taxon>
        <taxon>Bacillati</taxon>
        <taxon>Bacillota</taxon>
        <taxon>Clostridia</taxon>
        <taxon>Lachnospirales</taxon>
        <taxon>Lachnospiraceae</taxon>
        <taxon>Hungatella</taxon>
    </lineage>
</organism>
<evidence type="ECO:0000256" key="1">
    <source>
        <dbReference type="ARBA" id="ARBA00004651"/>
    </source>
</evidence>
<dbReference type="Proteomes" id="UP000095651">
    <property type="component" value="Unassembled WGS sequence"/>
</dbReference>
<feature type="transmembrane region" description="Helical" evidence="7">
    <location>
        <begin position="98"/>
        <end position="119"/>
    </location>
</feature>
<evidence type="ECO:0000256" key="7">
    <source>
        <dbReference type="RuleBase" id="RU363032"/>
    </source>
</evidence>
<dbReference type="CDD" id="cd06261">
    <property type="entry name" value="TM_PBP2"/>
    <property type="match status" value="1"/>
</dbReference>
<evidence type="ECO:0000256" key="6">
    <source>
        <dbReference type="ARBA" id="ARBA00023136"/>
    </source>
</evidence>
<accession>A0A174HNL8</accession>
<comment type="subcellular location">
    <subcellularLocation>
        <location evidence="1 7">Cell membrane</location>
        <topology evidence="1 7">Multi-pass membrane protein</topology>
    </subcellularLocation>
</comment>
<feature type="domain" description="ABC transmembrane type-1" evidence="8">
    <location>
        <begin position="94"/>
        <end position="309"/>
    </location>
</feature>
<gene>
    <name evidence="9" type="primary">lplB1</name>
    <name evidence="9" type="ORF">ERS852407_03803</name>
</gene>
<dbReference type="EMBL" id="CYZE01000011">
    <property type="protein sequence ID" value="CUO74680.1"/>
    <property type="molecule type" value="Genomic_DNA"/>
</dbReference>
<reference evidence="9 10" key="1">
    <citation type="submission" date="2015-09" db="EMBL/GenBank/DDBJ databases">
        <authorList>
            <consortium name="Pathogen Informatics"/>
        </authorList>
    </citation>
    <scope>NUCLEOTIDE SEQUENCE [LARGE SCALE GENOMIC DNA]</scope>
    <source>
        <strain evidence="9 10">2789STDY5608850</strain>
    </source>
</reference>
<dbReference type="SUPFAM" id="SSF161098">
    <property type="entry name" value="MetI-like"/>
    <property type="match status" value="1"/>
</dbReference>
<feature type="transmembrane region" description="Helical" evidence="7">
    <location>
        <begin position="184"/>
        <end position="204"/>
    </location>
</feature>
<keyword evidence="5 7" id="KW-1133">Transmembrane helix</keyword>
<feature type="transmembrane region" description="Helical" evidence="7">
    <location>
        <begin position="139"/>
        <end position="164"/>
    </location>
</feature>
<proteinExistence type="inferred from homology"/>
<evidence type="ECO:0000313" key="9">
    <source>
        <dbReference type="EMBL" id="CUO74680.1"/>
    </source>
</evidence>
<dbReference type="GO" id="GO:0055085">
    <property type="term" value="P:transmembrane transport"/>
    <property type="evidence" value="ECO:0007669"/>
    <property type="project" value="InterPro"/>
</dbReference>
<dbReference type="AlphaFoldDB" id="A0A174HNL8"/>
<protein>
    <submittedName>
        <fullName evidence="9">Protein LplB</fullName>
    </submittedName>
</protein>
<evidence type="ECO:0000259" key="8">
    <source>
        <dbReference type="PROSITE" id="PS50928"/>
    </source>
</evidence>
<keyword evidence="6 7" id="KW-0472">Membrane</keyword>
<dbReference type="PANTHER" id="PTHR43227:SF11">
    <property type="entry name" value="BLL4140 PROTEIN"/>
    <property type="match status" value="1"/>
</dbReference>
<evidence type="ECO:0000256" key="4">
    <source>
        <dbReference type="ARBA" id="ARBA00022692"/>
    </source>
</evidence>
<comment type="similarity">
    <text evidence="7">Belongs to the binding-protein-dependent transport system permease family.</text>
</comment>
<dbReference type="InterPro" id="IPR050809">
    <property type="entry name" value="UgpAE/MalFG_permease"/>
</dbReference>
<evidence type="ECO:0000313" key="10">
    <source>
        <dbReference type="Proteomes" id="UP000095651"/>
    </source>
</evidence>
<keyword evidence="2 7" id="KW-0813">Transport</keyword>
<keyword evidence="4 7" id="KW-0812">Transmembrane</keyword>
<keyword evidence="3" id="KW-1003">Cell membrane</keyword>
<dbReference type="PANTHER" id="PTHR43227">
    <property type="entry name" value="BLL4140 PROTEIN"/>
    <property type="match status" value="1"/>
</dbReference>
<dbReference type="Pfam" id="PF00528">
    <property type="entry name" value="BPD_transp_1"/>
    <property type="match status" value="1"/>
</dbReference>
<evidence type="ECO:0000256" key="2">
    <source>
        <dbReference type="ARBA" id="ARBA00022448"/>
    </source>
</evidence>
<evidence type="ECO:0000256" key="5">
    <source>
        <dbReference type="ARBA" id="ARBA00022989"/>
    </source>
</evidence>
<dbReference type="RefSeq" id="WP_055657562.1">
    <property type="nucleotide sequence ID" value="NZ_CABIXC010000011.1"/>
</dbReference>
<dbReference type="Gene3D" id="1.10.3720.10">
    <property type="entry name" value="MetI-like"/>
    <property type="match status" value="1"/>
</dbReference>